<accession>A0A3S5C0J9</accession>
<dbReference type="InterPro" id="IPR029787">
    <property type="entry name" value="Nucleotide_cyclase"/>
</dbReference>
<protein>
    <recommendedName>
        <fullName evidence="7">Guanylate cyclase domain-containing protein</fullName>
    </recommendedName>
</protein>
<dbReference type="AlphaFoldDB" id="A0A3S5C0J9"/>
<keyword evidence="5" id="KW-0472">Membrane</keyword>
<evidence type="ECO:0000256" key="6">
    <source>
        <dbReference type="ARBA" id="ARBA00023239"/>
    </source>
</evidence>
<comment type="caution">
    <text evidence="8">The sequence shown here is derived from an EMBL/GenBank/DDBJ whole genome shotgun (WGS) entry which is preliminary data.</text>
</comment>
<feature type="domain" description="Guanylate cyclase" evidence="7">
    <location>
        <begin position="69"/>
        <end position="107"/>
    </location>
</feature>
<dbReference type="CDD" id="cd07302">
    <property type="entry name" value="CHD"/>
    <property type="match status" value="1"/>
</dbReference>
<dbReference type="PANTHER" id="PTHR11920">
    <property type="entry name" value="GUANYLYL CYCLASE"/>
    <property type="match status" value="1"/>
</dbReference>
<name>A0A3S5C0J9_9PLAT</name>
<keyword evidence="4" id="KW-1133">Transmembrane helix</keyword>
<dbReference type="GO" id="GO:0000166">
    <property type="term" value="F:nucleotide binding"/>
    <property type="evidence" value="ECO:0007669"/>
    <property type="project" value="UniProtKB-KW"/>
</dbReference>
<proteinExistence type="predicted"/>
<dbReference type="GO" id="GO:0001653">
    <property type="term" value="F:peptide receptor activity"/>
    <property type="evidence" value="ECO:0007669"/>
    <property type="project" value="TreeGrafter"/>
</dbReference>
<dbReference type="EMBL" id="CAAALY010087739">
    <property type="protein sequence ID" value="VEL27512.1"/>
    <property type="molecule type" value="Genomic_DNA"/>
</dbReference>
<dbReference type="GO" id="GO:0004383">
    <property type="term" value="F:guanylate cyclase activity"/>
    <property type="evidence" value="ECO:0007669"/>
    <property type="project" value="TreeGrafter"/>
</dbReference>
<dbReference type="PANTHER" id="PTHR11920:SF501">
    <property type="entry name" value="GUANYLATE CYCLASE 32E"/>
    <property type="match status" value="1"/>
</dbReference>
<evidence type="ECO:0000256" key="5">
    <source>
        <dbReference type="ARBA" id="ARBA00023136"/>
    </source>
</evidence>
<keyword evidence="9" id="KW-1185">Reference proteome</keyword>
<dbReference type="OrthoDB" id="60033at2759"/>
<dbReference type="SUPFAM" id="SSF55073">
    <property type="entry name" value="Nucleotide cyclase"/>
    <property type="match status" value="1"/>
</dbReference>
<dbReference type="Pfam" id="PF00211">
    <property type="entry name" value="Guanylate_cyc"/>
    <property type="match status" value="1"/>
</dbReference>
<evidence type="ECO:0000256" key="2">
    <source>
        <dbReference type="ARBA" id="ARBA00022692"/>
    </source>
</evidence>
<evidence type="ECO:0000313" key="9">
    <source>
        <dbReference type="Proteomes" id="UP000784294"/>
    </source>
</evidence>
<organism evidence="8 9">
    <name type="scientific">Protopolystoma xenopodis</name>
    <dbReference type="NCBI Taxonomy" id="117903"/>
    <lineage>
        <taxon>Eukaryota</taxon>
        <taxon>Metazoa</taxon>
        <taxon>Spiralia</taxon>
        <taxon>Lophotrochozoa</taxon>
        <taxon>Platyhelminthes</taxon>
        <taxon>Monogenea</taxon>
        <taxon>Polyopisthocotylea</taxon>
        <taxon>Polystomatidea</taxon>
        <taxon>Polystomatidae</taxon>
        <taxon>Protopolystoma</taxon>
    </lineage>
</organism>
<evidence type="ECO:0000256" key="1">
    <source>
        <dbReference type="ARBA" id="ARBA00004370"/>
    </source>
</evidence>
<keyword evidence="6" id="KW-0456">Lyase</keyword>
<evidence type="ECO:0000256" key="4">
    <source>
        <dbReference type="ARBA" id="ARBA00022989"/>
    </source>
</evidence>
<dbReference type="GO" id="GO:0035556">
    <property type="term" value="P:intracellular signal transduction"/>
    <property type="evidence" value="ECO:0007669"/>
    <property type="project" value="InterPro"/>
</dbReference>
<keyword evidence="2" id="KW-0812">Transmembrane</keyword>
<evidence type="ECO:0000256" key="3">
    <source>
        <dbReference type="ARBA" id="ARBA00022741"/>
    </source>
</evidence>
<sequence>MLQPPSLNAPPSRSLSAHIADIALDILEATQRELFWPQISNERRQSLLAAGLLVDEQIDPTKPGQKKKPLQLYIGCHTGPIVAGVVGFKMPRYCLFGDTVNTASRMMSNSLVMTRGILKF</sequence>
<dbReference type="Proteomes" id="UP000784294">
    <property type="component" value="Unassembled WGS sequence"/>
</dbReference>
<evidence type="ECO:0000259" key="7">
    <source>
        <dbReference type="PROSITE" id="PS50125"/>
    </source>
</evidence>
<reference evidence="8" key="1">
    <citation type="submission" date="2018-11" db="EMBL/GenBank/DDBJ databases">
        <authorList>
            <consortium name="Pathogen Informatics"/>
        </authorList>
    </citation>
    <scope>NUCLEOTIDE SEQUENCE</scope>
</reference>
<evidence type="ECO:0000313" key="8">
    <source>
        <dbReference type="EMBL" id="VEL27512.1"/>
    </source>
</evidence>
<dbReference type="InterPro" id="IPR001054">
    <property type="entry name" value="A/G_cyclase"/>
</dbReference>
<gene>
    <name evidence="8" type="ORF">PXEA_LOCUS20952</name>
</gene>
<dbReference type="GO" id="GO:0004016">
    <property type="term" value="F:adenylate cyclase activity"/>
    <property type="evidence" value="ECO:0007669"/>
    <property type="project" value="TreeGrafter"/>
</dbReference>
<comment type="subcellular location">
    <subcellularLocation>
        <location evidence="1">Membrane</location>
    </subcellularLocation>
</comment>
<dbReference type="GO" id="GO:0007168">
    <property type="term" value="P:receptor guanylyl cyclase signaling pathway"/>
    <property type="evidence" value="ECO:0007669"/>
    <property type="project" value="TreeGrafter"/>
</dbReference>
<dbReference type="Gene3D" id="3.30.70.1230">
    <property type="entry name" value="Nucleotide cyclase"/>
    <property type="match status" value="1"/>
</dbReference>
<dbReference type="GO" id="GO:0005886">
    <property type="term" value="C:plasma membrane"/>
    <property type="evidence" value="ECO:0007669"/>
    <property type="project" value="TreeGrafter"/>
</dbReference>
<dbReference type="InterPro" id="IPR050401">
    <property type="entry name" value="Cyclic_nucleotide_synthase"/>
</dbReference>
<keyword evidence="3" id="KW-0547">Nucleotide-binding</keyword>
<dbReference type="PROSITE" id="PS50125">
    <property type="entry name" value="GUANYLATE_CYCLASE_2"/>
    <property type="match status" value="1"/>
</dbReference>